<dbReference type="Gene3D" id="3.40.395.10">
    <property type="entry name" value="Adenoviral Proteinase, Chain A"/>
    <property type="match status" value="1"/>
</dbReference>
<dbReference type="InterPro" id="IPR038765">
    <property type="entry name" value="Papain-like_cys_pep_sf"/>
</dbReference>
<name>A0A6A3EUS0_9STRA</name>
<feature type="compositionally biased region" description="Polar residues" evidence="4">
    <location>
        <begin position="36"/>
        <end position="46"/>
    </location>
</feature>
<dbReference type="GO" id="GO:0006508">
    <property type="term" value="P:proteolysis"/>
    <property type="evidence" value="ECO:0007669"/>
    <property type="project" value="UniProtKB-KW"/>
</dbReference>
<dbReference type="SUPFAM" id="SSF54001">
    <property type="entry name" value="Cysteine proteinases"/>
    <property type="match status" value="1"/>
</dbReference>
<evidence type="ECO:0000313" key="13">
    <source>
        <dbReference type="Proteomes" id="UP000441208"/>
    </source>
</evidence>
<dbReference type="Proteomes" id="UP000440732">
    <property type="component" value="Unassembled WGS sequence"/>
</dbReference>
<feature type="domain" description="Ubiquitin-like protease family profile" evidence="5">
    <location>
        <begin position="270"/>
        <end position="434"/>
    </location>
</feature>
<proteinExistence type="inferred from homology"/>
<dbReference type="Proteomes" id="UP000433483">
    <property type="component" value="Unassembled WGS sequence"/>
</dbReference>
<feature type="compositionally biased region" description="Basic and acidic residues" evidence="4">
    <location>
        <begin position="18"/>
        <end position="31"/>
    </location>
</feature>
<feature type="compositionally biased region" description="Basic residues" evidence="4">
    <location>
        <begin position="117"/>
        <end position="127"/>
    </location>
</feature>
<dbReference type="InterPro" id="IPR003653">
    <property type="entry name" value="Peptidase_C48_C"/>
</dbReference>
<evidence type="ECO:0000313" key="6">
    <source>
        <dbReference type="EMBL" id="KAE8936343.1"/>
    </source>
</evidence>
<evidence type="ECO:0000256" key="3">
    <source>
        <dbReference type="ARBA" id="ARBA00022801"/>
    </source>
</evidence>
<gene>
    <name evidence="9" type="ORF">PF005_g12213</name>
    <name evidence="8" type="ORF">PF006_g11694</name>
    <name evidence="7" type="ORF">PF007_g1593</name>
    <name evidence="6" type="ORF">PF009_g13732</name>
</gene>
<protein>
    <recommendedName>
        <fullName evidence="5">Ubiquitin-like protease family profile domain-containing protein</fullName>
    </recommendedName>
</protein>
<sequence>MQGETEEVNSSVSSELEEVLREIEDRSENGCEVRATTGSITPTQLGVQLGTELSQLGTGPTDLVDLGDQPELGTDVERLCAETAVAFSATESNEAQARSIDLTDANDAFELESPPKTKGRPKQKPKVVKARRNQVIAMIQEDLEMHDKQLSLLSLYKVLENNPTFNSSREKLIQFKPFTFLNKQKPPIAHEISRLPVTKPFLRPEDIVRIFPMDLITKYMAKVTAYQRKHSGVRELDIALEIVGLGVFANSTVALMKNGTRHSKLCKRKMPVVLKNIPLLSNKAQVLDLTAKECLTDEIMHLSLTKKFGTDPNIVVFAASTLGVVLDGHIAANQSDIQLTMSGLSKEIVLFPVNCNRNHWCSVMINLDQGKVFIYDSSASSYLVSLRAVAQKLITLLPNDVRPSTRLQVYESGLGIQVDNYNCGVYVLLAFEIFCGAEPLSHVDKKTLQCLRYRYFRMCAQD</sequence>
<evidence type="ECO:0000256" key="4">
    <source>
        <dbReference type="SAM" id="MobiDB-lite"/>
    </source>
</evidence>
<evidence type="ECO:0000313" key="11">
    <source>
        <dbReference type="Proteomes" id="UP000433483"/>
    </source>
</evidence>
<comment type="similarity">
    <text evidence="1">Belongs to the peptidase C48 family.</text>
</comment>
<dbReference type="OrthoDB" id="115385at2759"/>
<dbReference type="AlphaFoldDB" id="A0A6A3EUS0"/>
<feature type="region of interest" description="Disordered" evidence="4">
    <location>
        <begin position="90"/>
        <end position="127"/>
    </location>
</feature>
<keyword evidence="2" id="KW-0645">Protease</keyword>
<evidence type="ECO:0000256" key="2">
    <source>
        <dbReference type="ARBA" id="ARBA00022670"/>
    </source>
</evidence>
<reference evidence="10 11" key="1">
    <citation type="submission" date="2018-08" db="EMBL/GenBank/DDBJ databases">
        <title>Genomic investigation of the strawberry pathogen Phytophthora fragariae indicates pathogenicity is determined by transcriptional variation in three key races.</title>
        <authorList>
            <person name="Adams T.M."/>
            <person name="Armitage A.D."/>
            <person name="Sobczyk M.K."/>
            <person name="Bates H.J."/>
            <person name="Dunwell J.M."/>
            <person name="Nellist C.F."/>
            <person name="Harrison R.J."/>
        </authorList>
    </citation>
    <scope>NUCLEOTIDE SEQUENCE [LARGE SCALE GENOMIC DNA]</scope>
    <source>
        <strain evidence="9 11">NOV-27</strain>
        <strain evidence="8 12">NOV-5</strain>
        <strain evidence="7 13">NOV-71</strain>
        <strain evidence="6 10">NOV-9</strain>
    </source>
</reference>
<evidence type="ECO:0000313" key="12">
    <source>
        <dbReference type="Proteomes" id="UP000440732"/>
    </source>
</evidence>
<dbReference type="EMBL" id="QXFZ01000039">
    <property type="protein sequence ID" value="KAE9137962.1"/>
    <property type="molecule type" value="Genomic_DNA"/>
</dbReference>
<evidence type="ECO:0000256" key="1">
    <source>
        <dbReference type="ARBA" id="ARBA00005234"/>
    </source>
</evidence>
<evidence type="ECO:0000313" key="8">
    <source>
        <dbReference type="EMBL" id="KAE9143254.1"/>
    </source>
</evidence>
<evidence type="ECO:0000313" key="9">
    <source>
        <dbReference type="EMBL" id="KAE9208449.1"/>
    </source>
</evidence>
<dbReference type="EMBL" id="QXGB01000638">
    <property type="protein sequence ID" value="KAE9208449.1"/>
    <property type="molecule type" value="Genomic_DNA"/>
</dbReference>
<dbReference type="Proteomes" id="UP000441208">
    <property type="component" value="Unassembled WGS sequence"/>
</dbReference>
<dbReference type="Pfam" id="PF02902">
    <property type="entry name" value="Peptidase_C48"/>
    <property type="match status" value="1"/>
</dbReference>
<dbReference type="EMBL" id="QXGF01000727">
    <property type="protein sequence ID" value="KAE8936343.1"/>
    <property type="molecule type" value="Genomic_DNA"/>
</dbReference>
<dbReference type="Proteomes" id="UP000429523">
    <property type="component" value="Unassembled WGS sequence"/>
</dbReference>
<comment type="caution">
    <text evidence="6">The sequence shown here is derived from an EMBL/GenBank/DDBJ whole genome shotgun (WGS) entry which is preliminary data.</text>
</comment>
<organism evidence="6 10">
    <name type="scientific">Phytophthora fragariae</name>
    <dbReference type="NCBI Taxonomy" id="53985"/>
    <lineage>
        <taxon>Eukaryota</taxon>
        <taxon>Sar</taxon>
        <taxon>Stramenopiles</taxon>
        <taxon>Oomycota</taxon>
        <taxon>Peronosporomycetes</taxon>
        <taxon>Peronosporales</taxon>
        <taxon>Peronosporaceae</taxon>
        <taxon>Phytophthora</taxon>
    </lineage>
</organism>
<evidence type="ECO:0000313" key="7">
    <source>
        <dbReference type="EMBL" id="KAE9137962.1"/>
    </source>
</evidence>
<dbReference type="GO" id="GO:0008234">
    <property type="term" value="F:cysteine-type peptidase activity"/>
    <property type="evidence" value="ECO:0007669"/>
    <property type="project" value="InterPro"/>
</dbReference>
<dbReference type="EMBL" id="QXGA01000632">
    <property type="protein sequence ID" value="KAE9143254.1"/>
    <property type="molecule type" value="Genomic_DNA"/>
</dbReference>
<feature type="region of interest" description="Disordered" evidence="4">
    <location>
        <begin position="1"/>
        <end position="46"/>
    </location>
</feature>
<accession>A0A6A3EUS0</accession>
<evidence type="ECO:0000313" key="10">
    <source>
        <dbReference type="Proteomes" id="UP000429523"/>
    </source>
</evidence>
<keyword evidence="3" id="KW-0378">Hydrolase</keyword>
<dbReference type="PROSITE" id="PS50600">
    <property type="entry name" value="ULP_PROTEASE"/>
    <property type="match status" value="1"/>
</dbReference>
<evidence type="ECO:0000259" key="5">
    <source>
        <dbReference type="PROSITE" id="PS50600"/>
    </source>
</evidence>
<keyword evidence="11" id="KW-1185">Reference proteome</keyword>